<keyword evidence="3" id="KW-0819">tRNA processing</keyword>
<evidence type="ECO:0000313" key="7">
    <source>
        <dbReference type="EMBL" id="CBN73877.1"/>
    </source>
</evidence>
<evidence type="ECO:0000256" key="2">
    <source>
        <dbReference type="ARBA" id="ARBA00005546"/>
    </source>
</evidence>
<proteinExistence type="inferred from homology"/>
<evidence type="ECO:0000256" key="4">
    <source>
        <dbReference type="ARBA" id="ARBA00023242"/>
    </source>
</evidence>
<comment type="similarity">
    <text evidence="2 5">Belongs to the CGI121/TPRKB family.</text>
</comment>
<evidence type="ECO:0000313" key="8">
    <source>
        <dbReference type="Proteomes" id="UP000002630"/>
    </source>
</evidence>
<evidence type="ECO:0000256" key="1">
    <source>
        <dbReference type="ARBA" id="ARBA00004123"/>
    </source>
</evidence>
<dbReference type="InParanoid" id="D8LRW0"/>
<dbReference type="Proteomes" id="UP000002630">
    <property type="component" value="Linkage Group LG06"/>
</dbReference>
<dbReference type="GO" id="GO:0002949">
    <property type="term" value="P:tRNA threonylcarbamoyladenosine modification"/>
    <property type="evidence" value="ECO:0007669"/>
    <property type="project" value="TreeGrafter"/>
</dbReference>
<dbReference type="Gene3D" id="3.30.2380.10">
    <property type="entry name" value="CGI121/TPRKB"/>
    <property type="match status" value="1"/>
</dbReference>
<organism evidence="7 8">
    <name type="scientific">Ectocarpus siliculosus</name>
    <name type="common">Brown alga</name>
    <name type="synonym">Conferva siliculosa</name>
    <dbReference type="NCBI Taxonomy" id="2880"/>
    <lineage>
        <taxon>Eukaryota</taxon>
        <taxon>Sar</taxon>
        <taxon>Stramenopiles</taxon>
        <taxon>Ochrophyta</taxon>
        <taxon>PX clade</taxon>
        <taxon>Phaeophyceae</taxon>
        <taxon>Ectocarpales</taxon>
        <taxon>Ectocarpaceae</taxon>
        <taxon>Ectocarpus</taxon>
    </lineage>
</organism>
<dbReference type="GO" id="GO:0005634">
    <property type="term" value="C:nucleus"/>
    <property type="evidence" value="ECO:0007669"/>
    <property type="project" value="UniProtKB-SubCell"/>
</dbReference>
<comment type="subcellular location">
    <subcellularLocation>
        <location evidence="1">Nucleus</location>
    </subcellularLocation>
</comment>
<evidence type="ECO:0000256" key="6">
    <source>
        <dbReference type="SAM" id="MobiDB-lite"/>
    </source>
</evidence>
<sequence length="195" mass="21496">METFAVDGFPDAKLMLALFTNVKNAADLKRKYLNRIALLDAGLVLSVFQLRVAAAMAVEKEKAGKMKTRSLPSEMVWSLSGSKNITGTLQTFCVQEVDDADLLVAAIGIDEDDLRSVLADIKGQPCGLERLGEGLRPVDGGVGDGQQQQQQQRWQGGDASKWRERLKKLYKITEEELAVNSLEDCVVMRMAVKDH</sequence>
<dbReference type="PANTHER" id="PTHR15840">
    <property type="entry name" value="CGI-121 FAMILY MEMBER"/>
    <property type="match status" value="1"/>
</dbReference>
<dbReference type="Pfam" id="PF08617">
    <property type="entry name" value="CGI-121"/>
    <property type="match status" value="1"/>
</dbReference>
<evidence type="ECO:0000256" key="3">
    <source>
        <dbReference type="ARBA" id="ARBA00022694"/>
    </source>
</evidence>
<keyword evidence="8" id="KW-1185">Reference proteome</keyword>
<dbReference type="GO" id="GO:0000408">
    <property type="term" value="C:EKC/KEOPS complex"/>
    <property type="evidence" value="ECO:0007669"/>
    <property type="project" value="TreeGrafter"/>
</dbReference>
<accession>D8LRW0</accession>
<protein>
    <submittedName>
        <fullName evidence="7">Uncharacterized protein</fullName>
    </submittedName>
</protein>
<dbReference type="PANTHER" id="PTHR15840:SF10">
    <property type="entry name" value="EKC_KEOPS COMPLEX SUBUNIT TPRKB"/>
    <property type="match status" value="1"/>
</dbReference>
<dbReference type="EMBL" id="FN649731">
    <property type="protein sequence ID" value="CBN73877.1"/>
    <property type="molecule type" value="Genomic_DNA"/>
</dbReference>
<evidence type="ECO:0000256" key="5">
    <source>
        <dbReference type="RuleBase" id="RU004398"/>
    </source>
</evidence>
<dbReference type="eggNOG" id="KOG4066">
    <property type="taxonomic scope" value="Eukaryota"/>
</dbReference>
<reference evidence="7 8" key="1">
    <citation type="journal article" date="2010" name="Nature">
        <title>The Ectocarpus genome and the independent evolution of multicellularity in brown algae.</title>
        <authorList>
            <person name="Cock J.M."/>
            <person name="Sterck L."/>
            <person name="Rouze P."/>
            <person name="Scornet D."/>
            <person name="Allen A.E."/>
            <person name="Amoutzias G."/>
            <person name="Anthouard V."/>
            <person name="Artiguenave F."/>
            <person name="Aury J.M."/>
            <person name="Badger J.H."/>
            <person name="Beszteri B."/>
            <person name="Billiau K."/>
            <person name="Bonnet E."/>
            <person name="Bothwell J.H."/>
            <person name="Bowler C."/>
            <person name="Boyen C."/>
            <person name="Brownlee C."/>
            <person name="Carrano C.J."/>
            <person name="Charrier B."/>
            <person name="Cho G.Y."/>
            <person name="Coelho S.M."/>
            <person name="Collen J."/>
            <person name="Corre E."/>
            <person name="Da Silva C."/>
            <person name="Delage L."/>
            <person name="Delaroque N."/>
            <person name="Dittami S.M."/>
            <person name="Doulbeau S."/>
            <person name="Elias M."/>
            <person name="Farnham G."/>
            <person name="Gachon C.M."/>
            <person name="Gschloessl B."/>
            <person name="Heesch S."/>
            <person name="Jabbari K."/>
            <person name="Jubin C."/>
            <person name="Kawai H."/>
            <person name="Kimura K."/>
            <person name="Kloareg B."/>
            <person name="Kupper F.C."/>
            <person name="Lang D."/>
            <person name="Le Bail A."/>
            <person name="Leblanc C."/>
            <person name="Lerouge P."/>
            <person name="Lohr M."/>
            <person name="Lopez P.J."/>
            <person name="Martens C."/>
            <person name="Maumus F."/>
            <person name="Michel G."/>
            <person name="Miranda-Saavedra D."/>
            <person name="Morales J."/>
            <person name="Moreau H."/>
            <person name="Motomura T."/>
            <person name="Nagasato C."/>
            <person name="Napoli C.A."/>
            <person name="Nelson D.R."/>
            <person name="Nyvall-Collen P."/>
            <person name="Peters A.F."/>
            <person name="Pommier C."/>
            <person name="Potin P."/>
            <person name="Poulain J."/>
            <person name="Quesneville H."/>
            <person name="Read B."/>
            <person name="Rensing S.A."/>
            <person name="Ritter A."/>
            <person name="Rousvoal S."/>
            <person name="Samanta M."/>
            <person name="Samson G."/>
            <person name="Schroeder D.C."/>
            <person name="Segurens B."/>
            <person name="Strittmatter M."/>
            <person name="Tonon T."/>
            <person name="Tregear J.W."/>
            <person name="Valentin K."/>
            <person name="von Dassow P."/>
            <person name="Yamagishi T."/>
            <person name="Van de Peer Y."/>
            <person name="Wincker P."/>
        </authorList>
    </citation>
    <scope>NUCLEOTIDE SEQUENCE [LARGE SCALE GENOMIC DNA]</scope>
    <source>
        <strain evidence="8">Ec32 / CCAP1310/4</strain>
    </source>
</reference>
<dbReference type="GO" id="GO:0005829">
    <property type="term" value="C:cytosol"/>
    <property type="evidence" value="ECO:0007669"/>
    <property type="project" value="TreeGrafter"/>
</dbReference>
<dbReference type="SUPFAM" id="SSF143870">
    <property type="entry name" value="PF0523-like"/>
    <property type="match status" value="1"/>
</dbReference>
<dbReference type="EMBL" id="FN648926">
    <property type="protein sequence ID" value="CBN73877.1"/>
    <property type="molecule type" value="Genomic_DNA"/>
</dbReference>
<name>D8LRW0_ECTSI</name>
<feature type="compositionally biased region" description="Low complexity" evidence="6">
    <location>
        <begin position="145"/>
        <end position="158"/>
    </location>
</feature>
<dbReference type="InterPro" id="IPR036504">
    <property type="entry name" value="CGI121/TPRKB_sf"/>
</dbReference>
<dbReference type="InterPro" id="IPR013926">
    <property type="entry name" value="CGI121/TPRKB"/>
</dbReference>
<dbReference type="AlphaFoldDB" id="D8LRW0"/>
<keyword evidence="4 5" id="KW-0539">Nucleus</keyword>
<gene>
    <name evidence="7" type="ORF">Esi_0007_0205</name>
</gene>
<feature type="region of interest" description="Disordered" evidence="6">
    <location>
        <begin position="137"/>
        <end position="159"/>
    </location>
</feature>
<dbReference type="OrthoDB" id="329139at2759"/>